<organism evidence="3 4">
    <name type="scientific">Phytobacter ursingii</name>
    <dbReference type="NCBI Taxonomy" id="1972431"/>
    <lineage>
        <taxon>Bacteria</taxon>
        <taxon>Pseudomonadati</taxon>
        <taxon>Pseudomonadota</taxon>
        <taxon>Gammaproteobacteria</taxon>
        <taxon>Enterobacterales</taxon>
        <taxon>Enterobacteriaceae</taxon>
        <taxon>Phytobacter</taxon>
    </lineage>
</organism>
<gene>
    <name evidence="3" type="ORF">R0H02_06575</name>
</gene>
<evidence type="ECO:0000313" key="4">
    <source>
        <dbReference type="Proteomes" id="UP001286589"/>
    </source>
</evidence>
<keyword evidence="1" id="KW-0812">Transmembrane</keyword>
<dbReference type="Pfam" id="PF11738">
    <property type="entry name" value="DUF3298"/>
    <property type="match status" value="1"/>
</dbReference>
<evidence type="ECO:0000259" key="2">
    <source>
        <dbReference type="Pfam" id="PF11738"/>
    </source>
</evidence>
<keyword evidence="1" id="KW-0472">Membrane</keyword>
<protein>
    <submittedName>
        <fullName evidence="3">RsiV family protein</fullName>
    </submittedName>
</protein>
<evidence type="ECO:0000256" key="1">
    <source>
        <dbReference type="SAM" id="Phobius"/>
    </source>
</evidence>
<dbReference type="AlphaFoldDB" id="A0AB35RJH5"/>
<keyword evidence="1" id="KW-1133">Transmembrane helix</keyword>
<evidence type="ECO:0000313" key="3">
    <source>
        <dbReference type="EMBL" id="MDV2862130.1"/>
    </source>
</evidence>
<proteinExistence type="predicted"/>
<reference evidence="3 4" key="1">
    <citation type="submission" date="2023-10" db="EMBL/GenBank/DDBJ databases">
        <title>Phytobacter spp. The emergence of a new genus of hospital-origin enterobacteria encoding carbapenemases in Argentina.</title>
        <authorList>
            <person name="Vay C."/>
            <person name="Almuzara M."/>
            <person name="Traglia G.M."/>
            <person name="Campos J."/>
        </authorList>
    </citation>
    <scope>NUCLEOTIDE SEQUENCE [LARGE SCALE GENOMIC DNA]</scope>
    <source>
        <strain evidence="3 4">CVMA36</strain>
    </source>
</reference>
<feature type="domain" description="DUF3298" evidence="2">
    <location>
        <begin position="211"/>
        <end position="278"/>
    </location>
</feature>
<accession>A0AB35RJH5</accession>
<feature type="transmembrane region" description="Helical" evidence="1">
    <location>
        <begin position="15"/>
        <end position="31"/>
    </location>
</feature>
<feature type="transmembrane region" description="Helical" evidence="1">
    <location>
        <begin position="51"/>
        <end position="72"/>
    </location>
</feature>
<dbReference type="RefSeq" id="WP_317101488.1">
    <property type="nucleotide sequence ID" value="NZ_JAWJAC010000003.1"/>
</dbReference>
<comment type="caution">
    <text evidence="3">The sequence shown here is derived from an EMBL/GenBank/DDBJ whole genome shotgun (WGS) entry which is preliminary data.</text>
</comment>
<name>A0AB35RJH5_9ENTR</name>
<keyword evidence="4" id="KW-1185">Reference proteome</keyword>
<sequence length="295" mass="32721">MDLSLLKMLLSSPEFGVACLGVLLIIFRNIIKAKFISKLTQEHSYKVVNRIIWFVGVIAIIGSLLWGGIRFYEIEQSGKNQQLVAKSVQQIDKPEFPVLVNRVLDKKIPDNTSGFGSTVAEIHLVYVELSGLKDKSVEKKINEYIKGVIGVNDVYDGTEDLYMAVSKAAIDENLLSVLSEGTYFGHGAAGAINQVVSINLNVKNGELVQFKDLFRAGYQEKINQLANSWFSTQDYASSFEGVKDDQCFYFSGNYLYLCFSEHEVAPGSQGIVTVPIKLDDIRGIISRNGPLAYVL</sequence>
<dbReference type="Gene3D" id="3.90.640.20">
    <property type="entry name" value="Heat-shock cognate protein, ATPase"/>
    <property type="match status" value="1"/>
</dbReference>
<dbReference type="InterPro" id="IPR037126">
    <property type="entry name" value="PdaC/RsiV-like_sf"/>
</dbReference>
<dbReference type="InterPro" id="IPR021729">
    <property type="entry name" value="DUF3298"/>
</dbReference>
<dbReference type="EMBL" id="JAWJAC010000003">
    <property type="protein sequence ID" value="MDV2862130.1"/>
    <property type="molecule type" value="Genomic_DNA"/>
</dbReference>
<dbReference type="Proteomes" id="UP001286589">
    <property type="component" value="Unassembled WGS sequence"/>
</dbReference>